<evidence type="ECO:0000256" key="1">
    <source>
        <dbReference type="ARBA" id="ARBA00004141"/>
    </source>
</evidence>
<keyword evidence="11" id="KW-1185">Reference proteome</keyword>
<gene>
    <name evidence="12" type="primary">LOC115830312</name>
</gene>
<dbReference type="GeneID" id="115830312"/>
<reference evidence="12" key="1">
    <citation type="submission" date="2025-08" db="UniProtKB">
        <authorList>
            <consortium name="RefSeq"/>
        </authorList>
    </citation>
    <scope>IDENTIFICATION</scope>
</reference>
<dbReference type="PROSITE" id="PS50262">
    <property type="entry name" value="G_PROTEIN_RECEP_F1_2"/>
    <property type="match status" value="1"/>
</dbReference>
<evidence type="ECO:0000313" key="11">
    <source>
        <dbReference type="Proteomes" id="UP000504632"/>
    </source>
</evidence>
<keyword evidence="7 8" id="KW-0807">Transducer</keyword>
<evidence type="ECO:0000256" key="3">
    <source>
        <dbReference type="ARBA" id="ARBA00022989"/>
    </source>
</evidence>
<dbReference type="GO" id="GO:0005886">
    <property type="term" value="C:plasma membrane"/>
    <property type="evidence" value="ECO:0007669"/>
    <property type="project" value="TreeGrafter"/>
</dbReference>
<keyword evidence="2 8" id="KW-0812">Transmembrane</keyword>
<evidence type="ECO:0000259" key="10">
    <source>
        <dbReference type="PROSITE" id="PS50262"/>
    </source>
</evidence>
<dbReference type="PRINTS" id="PR00237">
    <property type="entry name" value="GPCRRHODOPSN"/>
</dbReference>
<name>A0A6J2X1R2_CHACN</name>
<organism evidence="11 12">
    <name type="scientific">Chanos chanos</name>
    <name type="common">Milkfish</name>
    <name type="synonym">Mugil chanos</name>
    <dbReference type="NCBI Taxonomy" id="29144"/>
    <lineage>
        <taxon>Eukaryota</taxon>
        <taxon>Metazoa</taxon>
        <taxon>Chordata</taxon>
        <taxon>Craniata</taxon>
        <taxon>Vertebrata</taxon>
        <taxon>Euteleostomi</taxon>
        <taxon>Actinopterygii</taxon>
        <taxon>Neopterygii</taxon>
        <taxon>Teleostei</taxon>
        <taxon>Ostariophysi</taxon>
        <taxon>Gonorynchiformes</taxon>
        <taxon>Chanidae</taxon>
        <taxon>Chanos</taxon>
    </lineage>
</organism>
<dbReference type="RefSeq" id="XP_030650337.1">
    <property type="nucleotide sequence ID" value="XM_030794477.1"/>
</dbReference>
<feature type="transmembrane region" description="Helical" evidence="9">
    <location>
        <begin position="49"/>
        <end position="67"/>
    </location>
</feature>
<feature type="domain" description="G-protein coupled receptors family 1 profile" evidence="10">
    <location>
        <begin position="29"/>
        <end position="276"/>
    </location>
</feature>
<feature type="transmembrane region" description="Helical" evidence="9">
    <location>
        <begin position="169"/>
        <end position="191"/>
    </location>
</feature>
<dbReference type="AlphaFoldDB" id="A0A6J2X1R2"/>
<comment type="subcellular location">
    <subcellularLocation>
        <location evidence="1">Membrane</location>
        <topology evidence="1">Multi-pass membrane protein</topology>
    </subcellularLocation>
</comment>
<dbReference type="PANTHER" id="PTHR46048:SF6">
    <property type="entry name" value="HYDROXYCARBOXYLIC ACID RECEPTOR 2"/>
    <property type="match status" value="1"/>
</dbReference>
<evidence type="ECO:0000256" key="8">
    <source>
        <dbReference type="RuleBase" id="RU000688"/>
    </source>
</evidence>
<evidence type="ECO:0000256" key="2">
    <source>
        <dbReference type="ARBA" id="ARBA00022692"/>
    </source>
</evidence>
<dbReference type="InterPro" id="IPR017452">
    <property type="entry name" value="GPCR_Rhodpsn_7TM"/>
</dbReference>
<keyword evidence="4 8" id="KW-0297">G-protein coupled receptor</keyword>
<evidence type="ECO:0000313" key="12">
    <source>
        <dbReference type="RefSeq" id="XP_030650337.1"/>
    </source>
</evidence>
<dbReference type="GO" id="GO:0004930">
    <property type="term" value="F:G protein-coupled receptor activity"/>
    <property type="evidence" value="ECO:0007669"/>
    <property type="project" value="UniProtKB-KW"/>
</dbReference>
<evidence type="ECO:0000256" key="7">
    <source>
        <dbReference type="ARBA" id="ARBA00023224"/>
    </source>
</evidence>
<dbReference type="OrthoDB" id="10055255at2759"/>
<dbReference type="PRINTS" id="PR01157">
    <property type="entry name" value="P2YPURNOCPTR"/>
</dbReference>
<protein>
    <submittedName>
        <fullName evidence="12">Hydroxycarboxylic acid receptor 2-like</fullName>
    </submittedName>
</protein>
<evidence type="ECO:0000256" key="9">
    <source>
        <dbReference type="SAM" id="Phobius"/>
    </source>
</evidence>
<evidence type="ECO:0000256" key="5">
    <source>
        <dbReference type="ARBA" id="ARBA00023136"/>
    </source>
</evidence>
<keyword evidence="5 9" id="KW-0472">Membrane</keyword>
<feature type="transmembrane region" description="Helical" evidence="9">
    <location>
        <begin position="87"/>
        <end position="108"/>
    </location>
</feature>
<feature type="transmembrane region" description="Helical" evidence="9">
    <location>
        <begin position="212"/>
        <end position="230"/>
    </location>
</feature>
<comment type="similarity">
    <text evidence="8">Belongs to the G-protein coupled receptor 1 family.</text>
</comment>
<dbReference type="PANTHER" id="PTHR46048">
    <property type="entry name" value="HYDROXYCARBOXYLIC ACID RECEPTOR 2"/>
    <property type="match status" value="1"/>
</dbReference>
<dbReference type="InterPro" id="IPR000276">
    <property type="entry name" value="GPCR_Rhodpsn"/>
</dbReference>
<evidence type="ECO:0000256" key="6">
    <source>
        <dbReference type="ARBA" id="ARBA00023170"/>
    </source>
</evidence>
<accession>A0A6J2X1R2</accession>
<feature type="transmembrane region" description="Helical" evidence="9">
    <location>
        <begin position="18"/>
        <end position="37"/>
    </location>
</feature>
<keyword evidence="3 9" id="KW-1133">Transmembrane helix</keyword>
<evidence type="ECO:0000256" key="4">
    <source>
        <dbReference type="ARBA" id="ARBA00023040"/>
    </source>
</evidence>
<dbReference type="InterPro" id="IPR051893">
    <property type="entry name" value="HCARs"/>
</dbReference>
<dbReference type="Pfam" id="PF00001">
    <property type="entry name" value="7tm_1"/>
    <property type="match status" value="1"/>
</dbReference>
<dbReference type="InParanoid" id="A0A6J2X1R2"/>
<feature type="transmembrane region" description="Helical" evidence="9">
    <location>
        <begin position="129"/>
        <end position="149"/>
    </location>
</feature>
<dbReference type="PROSITE" id="PS00237">
    <property type="entry name" value="G_PROTEIN_RECEP_F1_1"/>
    <property type="match status" value="1"/>
</dbReference>
<proteinExistence type="inferred from homology"/>
<sequence>MDSCVFEGILLTKVLPPLLVLEFVFGVLGNGLALWIFCCHIKPWRSSTVFLFNLALADFLLNISLPFRVRYYLAGMDWTLGDSFCRASLFMLAMNRGGCVFFLTVIAVDRYFRVVHPNHPLNSMTVTKSFILAGMLWLATIALNIHLLLGSNLFEDGDTTRCEGFTQKNNLHCVVFFLEFLISLGIILFCTTRTYAQFHQRHMSGQPRIRRVMMCLTAVTVMFIVCFLPSNVTRVLIWVKDARSIADCQGNQILQTSFHITISLTYLNSMLDPVVYYFSSPSFKKICKNVVKLEHKQHREQAKETST</sequence>
<dbReference type="Proteomes" id="UP000504632">
    <property type="component" value="Chromosome 1"/>
</dbReference>
<keyword evidence="6 8" id="KW-0675">Receptor</keyword>
<dbReference type="SUPFAM" id="SSF81321">
    <property type="entry name" value="Family A G protein-coupled receptor-like"/>
    <property type="match status" value="1"/>
</dbReference>
<dbReference type="Gene3D" id="1.20.1070.10">
    <property type="entry name" value="Rhodopsin 7-helix transmembrane proteins"/>
    <property type="match status" value="1"/>
</dbReference>